<dbReference type="EMBL" id="KF314061">
    <property type="protein sequence ID" value="AGU68270.1"/>
    <property type="molecule type" value="mRNA"/>
</dbReference>
<accession>T1YUY9</accession>
<keyword evidence="8" id="KW-0325">Glycoprotein</keyword>
<keyword evidence="4 9" id="KW-0732">Signal</keyword>
<organism evidence="11">
    <name type="scientific">Eptatretus stoutii</name>
    <name type="common">Pacific hagfish</name>
    <dbReference type="NCBI Taxonomy" id="7765"/>
    <lineage>
        <taxon>Eukaryota</taxon>
        <taxon>Metazoa</taxon>
        <taxon>Chordata</taxon>
        <taxon>Craniata</taxon>
        <taxon>Vertebrata</taxon>
        <taxon>Cyclostomata</taxon>
        <taxon>Myxini</taxon>
        <taxon>Myxiniformes</taxon>
        <taxon>Myxinidae</taxon>
        <taxon>Eptatretinae</taxon>
        <taxon>Eptatretus</taxon>
    </lineage>
</organism>
<feature type="domain" description="Variable lymphocyte receptor C-terminal" evidence="10">
    <location>
        <begin position="240"/>
        <end position="367"/>
    </location>
</feature>
<name>T1YUY9_EPTST</name>
<reference evidence="11" key="1">
    <citation type="journal article" date="2013" name="Proc. Natl. Acad. Sci. U.S.A.">
        <title>Definition of a third VLR gene in hagfish.</title>
        <authorList>
            <person name="Li J."/>
            <person name="Das S."/>
            <person name="Herrin B.R."/>
            <person name="Hirano M."/>
            <person name="Cooper M.D."/>
        </authorList>
    </citation>
    <scope>NUCLEOTIDE SEQUENCE</scope>
</reference>
<evidence type="ECO:0000256" key="5">
    <source>
        <dbReference type="ARBA" id="ARBA00022737"/>
    </source>
</evidence>
<comment type="subcellular location">
    <subcellularLocation>
        <location evidence="1">Membrane</location>
        <topology evidence="1">Single-pass type I membrane protein</topology>
    </subcellularLocation>
</comment>
<evidence type="ECO:0000256" key="2">
    <source>
        <dbReference type="ARBA" id="ARBA00022614"/>
    </source>
</evidence>
<dbReference type="GO" id="GO:0016020">
    <property type="term" value="C:membrane"/>
    <property type="evidence" value="ECO:0007669"/>
    <property type="project" value="UniProtKB-SubCell"/>
</dbReference>
<dbReference type="GO" id="GO:0007409">
    <property type="term" value="P:axonogenesis"/>
    <property type="evidence" value="ECO:0007669"/>
    <property type="project" value="TreeGrafter"/>
</dbReference>
<keyword evidence="5" id="KW-0677">Repeat</keyword>
<evidence type="ECO:0000256" key="3">
    <source>
        <dbReference type="ARBA" id="ARBA00022692"/>
    </source>
</evidence>
<evidence type="ECO:0000256" key="9">
    <source>
        <dbReference type="SAM" id="SignalP"/>
    </source>
</evidence>
<evidence type="ECO:0000313" key="11">
    <source>
        <dbReference type="EMBL" id="AGU68270.1"/>
    </source>
</evidence>
<dbReference type="GO" id="GO:0051965">
    <property type="term" value="P:positive regulation of synapse assembly"/>
    <property type="evidence" value="ECO:0007669"/>
    <property type="project" value="TreeGrafter"/>
</dbReference>
<feature type="chain" id="PRO_5004596925" evidence="9">
    <location>
        <begin position="22"/>
        <end position="371"/>
    </location>
</feature>
<feature type="signal peptide" evidence="9">
    <location>
        <begin position="1"/>
        <end position="21"/>
    </location>
</feature>
<dbReference type="Gene3D" id="3.80.10.10">
    <property type="entry name" value="Ribonuclease Inhibitor"/>
    <property type="match status" value="2"/>
</dbReference>
<evidence type="ECO:0000256" key="4">
    <source>
        <dbReference type="ARBA" id="ARBA00022729"/>
    </source>
</evidence>
<dbReference type="Pfam" id="PF13855">
    <property type="entry name" value="LRR_8"/>
    <property type="match status" value="3"/>
</dbReference>
<proteinExistence type="evidence at transcript level"/>
<keyword evidence="2" id="KW-0433">Leucine-rich repeat</keyword>
<dbReference type="InterPro" id="IPR032675">
    <property type="entry name" value="LRR_dom_sf"/>
</dbReference>
<keyword evidence="7" id="KW-0472">Membrane</keyword>
<dbReference type="PANTHER" id="PTHR45773">
    <property type="entry name" value="SLIT AND NTRK-LIKE PROTEIN 4-RELATED"/>
    <property type="match status" value="1"/>
</dbReference>
<evidence type="ECO:0000256" key="7">
    <source>
        <dbReference type="ARBA" id="ARBA00023136"/>
    </source>
</evidence>
<evidence type="ECO:0000256" key="6">
    <source>
        <dbReference type="ARBA" id="ARBA00022989"/>
    </source>
</evidence>
<evidence type="ECO:0000259" key="10">
    <source>
        <dbReference type="Pfam" id="PF11921"/>
    </source>
</evidence>
<dbReference type="SUPFAM" id="SSF52058">
    <property type="entry name" value="L domain-like"/>
    <property type="match status" value="1"/>
</dbReference>
<dbReference type="InterPro" id="IPR003591">
    <property type="entry name" value="Leu-rich_rpt_typical-subtyp"/>
</dbReference>
<dbReference type="SMART" id="SM00364">
    <property type="entry name" value="LRR_BAC"/>
    <property type="match status" value="7"/>
</dbReference>
<dbReference type="Pfam" id="PF11921">
    <property type="entry name" value="DUF3439"/>
    <property type="match status" value="1"/>
</dbReference>
<dbReference type="PANTHER" id="PTHR45773:SF10">
    <property type="match status" value="1"/>
</dbReference>
<dbReference type="SMART" id="SM00369">
    <property type="entry name" value="LRR_TYP"/>
    <property type="match status" value="7"/>
</dbReference>
<keyword evidence="6" id="KW-1133">Transmembrane helix</keyword>
<dbReference type="PROSITE" id="PS51450">
    <property type="entry name" value="LRR"/>
    <property type="match status" value="1"/>
</dbReference>
<dbReference type="InterPro" id="IPR024592">
    <property type="entry name" value="Variable_lymphocyte_rcpt_C"/>
</dbReference>
<sequence length="371" mass="42224">MERWFSRITMFWMLFLGEVQSQDWTKCSTGCTCDGNKMSVTCNGLKNVPNDIQKDAKELNLEYNSLSSLPRTAFHNLKELTYLNLDLNQLQALPIGVFDQLVNLADLRLTSNNLRSLPRGVFDSLTKLTYLTLRENQLQRLPEGVFDKLSQLQKLYLHENQLQRLPNGVFDKLTSLNDLRLQYNQLERLPNGVFDKLTQLGTLHLNTNQLRSVPQGVFDSLSSLSTISLEANDWDCASCDILYLSQWIKANSEKVKRYISGQEFVPDPDGVTCQGTMESVNKITKENTFQAGCPTTTQQMATSPASTTTTETMTVREKQTKPRMKIFQEELFSKASIFFCQVIFTQHVSLVVIHILAEIPLLHIVCVVRKP</sequence>
<dbReference type="AlphaFoldDB" id="T1YUY9"/>
<evidence type="ECO:0000256" key="1">
    <source>
        <dbReference type="ARBA" id="ARBA00004479"/>
    </source>
</evidence>
<dbReference type="FunFam" id="3.80.10.10:FF:000770">
    <property type="entry name" value="Uncharacterized protein"/>
    <property type="match status" value="1"/>
</dbReference>
<protein>
    <submittedName>
        <fullName evidence="11">Third variable lymphocyte receptor</fullName>
    </submittedName>
</protein>
<keyword evidence="11" id="KW-0675">Receptor</keyword>
<keyword evidence="3" id="KW-0812">Transmembrane</keyword>
<dbReference type="InterPro" id="IPR001611">
    <property type="entry name" value="Leu-rich_rpt"/>
</dbReference>
<evidence type="ECO:0000256" key="8">
    <source>
        <dbReference type="ARBA" id="ARBA00023180"/>
    </source>
</evidence>